<dbReference type="GeneID" id="6166520"/>
<dbReference type="AlphaFoldDB" id="A0A218N4A0"/>
<dbReference type="EMBL" id="MF150117">
    <property type="protein sequence ID" value="ASF81019.1"/>
    <property type="molecule type" value="Genomic_DNA"/>
</dbReference>
<dbReference type="RefSeq" id="WP_012368879.1">
    <property type="nucleotide sequence ID" value="NZ_BGKS01000041.1"/>
</dbReference>
<feature type="signal peptide" evidence="1">
    <location>
        <begin position="1"/>
        <end position="19"/>
    </location>
</feature>
<gene>
    <name evidence="2" type="ORF">PM64421b_00021</name>
    <name evidence="3" type="ORF">PW210_003935</name>
</gene>
<protein>
    <submittedName>
        <fullName evidence="2 3">Conjugal transfer protein</fullName>
    </submittedName>
</protein>
<evidence type="ECO:0000313" key="2">
    <source>
        <dbReference type="EMBL" id="ASF81019.1"/>
    </source>
</evidence>
<dbReference type="Pfam" id="PF07424">
    <property type="entry name" value="TrbM"/>
    <property type="match status" value="1"/>
</dbReference>
<keyword evidence="1" id="KW-0732">Signal</keyword>
<organism evidence="2">
    <name type="scientific">Proteus mirabilis</name>
    <dbReference type="NCBI Taxonomy" id="584"/>
    <lineage>
        <taxon>Bacteria</taxon>
        <taxon>Pseudomonadati</taxon>
        <taxon>Pseudomonadota</taxon>
        <taxon>Gammaproteobacteria</taxon>
        <taxon>Enterobacterales</taxon>
        <taxon>Morganellaceae</taxon>
        <taxon>Proteus</taxon>
    </lineage>
</organism>
<accession>A0A218N4A0</accession>
<dbReference type="EMBL" id="ABKSPD020000023">
    <property type="protein sequence ID" value="EKW9778048.1"/>
    <property type="molecule type" value="Genomic_DNA"/>
</dbReference>
<proteinExistence type="predicted"/>
<dbReference type="InterPro" id="IPR009989">
    <property type="entry name" value="TrbM"/>
</dbReference>
<reference evidence="3" key="2">
    <citation type="submission" date="2023-06" db="EMBL/GenBank/DDBJ databases">
        <authorList>
            <consortium name="Clinical and Environmental Microbiology Branch: Whole genome sequencing antimicrobial resistance pathogens in the healthcare setting"/>
        </authorList>
    </citation>
    <scope>NUCLEOTIDE SEQUENCE</scope>
    <source>
        <strain evidence="3">Microbial</strain>
    </source>
</reference>
<dbReference type="Proteomes" id="UP001171165">
    <property type="component" value="Unassembled WGS sequence"/>
</dbReference>
<keyword evidence="2" id="KW-0614">Plasmid</keyword>
<name>A0A218N4A0_PROMI</name>
<evidence type="ECO:0000313" key="3">
    <source>
        <dbReference type="EMBL" id="EKW9778048.1"/>
    </source>
</evidence>
<sequence length="182" mass="20705">MKSKIVAISLFFLPVLSQADVPVFTGDVKLACEAVLCLSSGTRPSECAPALSRYFGINKKFWSDTVNARKNFLQLCPASSDAGMPELVNAIANGAGRCDATYLNKFLYEEKREQKCRSRGKEEDCWYETYYRIKNELPNYCRAYVNHEWTDLDSSLHYQGKMEWVKKESVAGWNNSGGRWVD</sequence>
<evidence type="ECO:0000256" key="1">
    <source>
        <dbReference type="SAM" id="SignalP"/>
    </source>
</evidence>
<feature type="chain" id="PRO_5044063691" evidence="1">
    <location>
        <begin position="20"/>
        <end position="182"/>
    </location>
</feature>
<reference evidence="2" key="1">
    <citation type="submission" date="2017-05" db="EMBL/GenBank/DDBJ databases">
        <authorList>
            <person name="Song R."/>
            <person name="Chenine A.L."/>
            <person name="Ruprecht R.M."/>
        </authorList>
    </citation>
    <scope>NUCLEOTIDE SEQUENCE</scope>
    <source>
        <strain evidence="2">A64421</strain>
        <plasmid evidence="2">pPM64421b</plasmid>
    </source>
</reference>
<geneLocation type="plasmid" evidence="2">
    <name>pPM64421b</name>
</geneLocation>